<feature type="transmembrane region" description="Helical" evidence="13">
    <location>
        <begin position="541"/>
        <end position="558"/>
    </location>
</feature>
<feature type="transmembrane region" description="Helical" evidence="13">
    <location>
        <begin position="1230"/>
        <end position="1247"/>
    </location>
</feature>
<feature type="transmembrane region" description="Helical" evidence="13">
    <location>
        <begin position="1048"/>
        <end position="1068"/>
    </location>
</feature>
<feature type="transmembrane region" description="Helical" evidence="13">
    <location>
        <begin position="303"/>
        <end position="322"/>
    </location>
</feature>
<keyword evidence="5 14" id="KW-0762">Sugar transport</keyword>
<evidence type="ECO:0000256" key="12">
    <source>
        <dbReference type="SAM" id="MobiDB-lite"/>
    </source>
</evidence>
<keyword evidence="4" id="KW-1003">Cell membrane</keyword>
<keyword evidence="10" id="KW-0915">Sodium</keyword>
<evidence type="ECO:0000256" key="8">
    <source>
        <dbReference type="ARBA" id="ARBA00022989"/>
    </source>
</evidence>
<feature type="transmembrane region" description="Helical" evidence="13">
    <location>
        <begin position="425"/>
        <end position="447"/>
    </location>
</feature>
<feature type="transmembrane region" description="Helical" evidence="13">
    <location>
        <begin position="1468"/>
        <end position="1485"/>
    </location>
</feature>
<dbReference type="PANTHER" id="PTHR23121">
    <property type="entry name" value="SODIUM-DEPENDENT GLUCOSE TRANSPORTER 1"/>
    <property type="match status" value="1"/>
</dbReference>
<feature type="compositionally biased region" description="Basic and acidic residues" evidence="12">
    <location>
        <begin position="1629"/>
        <end position="1639"/>
    </location>
</feature>
<feature type="transmembrane region" description="Helical" evidence="13">
    <location>
        <begin position="365"/>
        <end position="385"/>
    </location>
</feature>
<keyword evidence="7" id="KW-0769">Symport</keyword>
<dbReference type="Proteomes" id="UP000710432">
    <property type="component" value="Unassembled WGS sequence"/>
</dbReference>
<gene>
    <name evidence="14" type="ORF">LTLLF_162325</name>
</gene>
<dbReference type="FunFam" id="1.20.1250.20:FF:000367">
    <property type="entry name" value="Major facilitator superfamily domain containing 4B"/>
    <property type="match status" value="1"/>
</dbReference>
<comment type="subcellular location">
    <subcellularLocation>
        <location evidence="1">Apical cell membrane</location>
        <topology evidence="1">Multi-pass membrane protein</topology>
    </subcellularLocation>
</comment>
<keyword evidence="6 13" id="KW-0812">Transmembrane</keyword>
<evidence type="ECO:0000256" key="4">
    <source>
        <dbReference type="ARBA" id="ARBA00022475"/>
    </source>
</evidence>
<feature type="transmembrane region" description="Helical" evidence="13">
    <location>
        <begin position="234"/>
        <end position="258"/>
    </location>
</feature>
<dbReference type="InterPro" id="IPR036259">
    <property type="entry name" value="MFS_trans_sf"/>
</dbReference>
<evidence type="ECO:0000256" key="2">
    <source>
        <dbReference type="ARBA" id="ARBA00008335"/>
    </source>
</evidence>
<dbReference type="FunFam" id="1.20.1250.20:FF:000448">
    <property type="entry name" value="Major facilitator superfamily domain containing 4B"/>
    <property type="match status" value="1"/>
</dbReference>
<comment type="function">
    <text evidence="11">May function as a sodium-dependent glucose transporter. Potential channels for urea in the inner medulla of kidney.</text>
</comment>
<dbReference type="GO" id="GO:0015293">
    <property type="term" value="F:symporter activity"/>
    <property type="evidence" value="ECO:0007669"/>
    <property type="project" value="UniProtKB-KW"/>
</dbReference>
<feature type="transmembrane region" description="Helical" evidence="13">
    <location>
        <begin position="815"/>
        <end position="835"/>
    </location>
</feature>
<keyword evidence="9 13" id="KW-0472">Membrane</keyword>
<reference evidence="14" key="1">
    <citation type="submission" date="2020-03" db="EMBL/GenBank/DDBJ databases">
        <title>Studies in the Genomics of Life Span.</title>
        <authorList>
            <person name="Glass D."/>
        </authorList>
    </citation>
    <scope>NUCLEOTIDE SEQUENCE</scope>
    <source>
        <strain evidence="14">LTLLF</strain>
        <tissue evidence="14">Muscle</tissue>
    </source>
</reference>
<dbReference type="FunFam" id="1.20.1250.20:FF:000508">
    <property type="entry name" value="Sodium-dependent glucose transporter 1"/>
    <property type="match status" value="1"/>
</dbReference>
<feature type="transmembrane region" description="Helical" evidence="13">
    <location>
        <begin position="1291"/>
        <end position="1312"/>
    </location>
</feature>
<comment type="caution">
    <text evidence="14">The sequence shown here is derived from an EMBL/GenBank/DDBJ whole genome shotgun (WGS) entry which is preliminary data.</text>
</comment>
<feature type="transmembrane region" description="Helical" evidence="13">
    <location>
        <begin position="1352"/>
        <end position="1374"/>
    </location>
</feature>
<dbReference type="InterPro" id="IPR011701">
    <property type="entry name" value="MFS"/>
</dbReference>
<feature type="transmembrane region" description="Helical" evidence="13">
    <location>
        <begin position="1395"/>
        <end position="1422"/>
    </location>
</feature>
<feature type="transmembrane region" description="Helical" evidence="13">
    <location>
        <begin position="1161"/>
        <end position="1184"/>
    </location>
</feature>
<feature type="transmembrane region" description="Helical" evidence="13">
    <location>
        <begin position="965"/>
        <end position="984"/>
    </location>
</feature>
<dbReference type="PANTHER" id="PTHR23121:SF9">
    <property type="entry name" value="SODIUM-DEPENDENT GLUCOSE TRANSPORTER 1"/>
    <property type="match status" value="1"/>
</dbReference>
<feature type="compositionally biased region" description="Polar residues" evidence="12">
    <location>
        <begin position="208"/>
        <end position="226"/>
    </location>
</feature>
<feature type="transmembrane region" description="Helical" evidence="13">
    <location>
        <begin position="753"/>
        <end position="770"/>
    </location>
</feature>
<evidence type="ECO:0000313" key="14">
    <source>
        <dbReference type="EMBL" id="KAH0508484.1"/>
    </source>
</evidence>
<accession>A0A8J6GBL9</accession>
<feature type="transmembrane region" description="Helical" evidence="13">
    <location>
        <begin position="1204"/>
        <end position="1223"/>
    </location>
</feature>
<feature type="transmembrane region" description="Helical" evidence="13">
    <location>
        <begin position="875"/>
        <end position="897"/>
    </location>
</feature>
<feature type="transmembrane region" description="Helical" evidence="13">
    <location>
        <begin position="685"/>
        <end position="707"/>
    </location>
</feature>
<dbReference type="GO" id="GO:0016324">
    <property type="term" value="C:apical plasma membrane"/>
    <property type="evidence" value="ECO:0007669"/>
    <property type="project" value="UniProtKB-SubCell"/>
</dbReference>
<feature type="transmembrane region" description="Helical" evidence="13">
    <location>
        <begin position="1491"/>
        <end position="1513"/>
    </location>
</feature>
<feature type="transmembrane region" description="Helical" evidence="13">
    <location>
        <begin position="168"/>
        <end position="188"/>
    </location>
</feature>
<feature type="transmembrane region" description="Helical" evidence="13">
    <location>
        <begin position="40"/>
        <end position="61"/>
    </location>
</feature>
<dbReference type="SUPFAM" id="SSF103473">
    <property type="entry name" value="MFS general substrate transporter"/>
    <property type="match status" value="4"/>
</dbReference>
<feature type="transmembrane region" description="Helical" evidence="13">
    <location>
        <begin position="564"/>
        <end position="586"/>
    </location>
</feature>
<name>A0A8J6GBL9_MICOH</name>
<evidence type="ECO:0000313" key="15">
    <source>
        <dbReference type="Proteomes" id="UP000710432"/>
    </source>
</evidence>
<comment type="similarity">
    <text evidence="2">Belongs to the major facilitator superfamily.</text>
</comment>
<feature type="transmembrane region" description="Helical" evidence="13">
    <location>
        <begin position="727"/>
        <end position="746"/>
    </location>
</feature>
<keyword evidence="10" id="KW-0406">Ion transport</keyword>
<feature type="region of interest" description="Disordered" evidence="12">
    <location>
        <begin position="1587"/>
        <end position="1660"/>
    </location>
</feature>
<feature type="transmembrane region" description="Helical" evidence="13">
    <location>
        <begin position="991"/>
        <end position="1008"/>
    </location>
</feature>
<dbReference type="FunFam" id="1.20.1250.20:FF:000408">
    <property type="entry name" value="Major facilitator superfamily domain containing 4B"/>
    <property type="match status" value="1"/>
</dbReference>
<proteinExistence type="inferred from homology"/>
<evidence type="ECO:0000256" key="10">
    <source>
        <dbReference type="ARBA" id="ARBA00023201"/>
    </source>
</evidence>
<keyword evidence="8 13" id="KW-1133">Transmembrane helix</keyword>
<feature type="transmembrane region" description="Helical" evidence="13">
    <location>
        <begin position="1525"/>
        <end position="1549"/>
    </location>
</feature>
<dbReference type="GO" id="GO:0006814">
    <property type="term" value="P:sodium ion transport"/>
    <property type="evidence" value="ECO:0007669"/>
    <property type="project" value="UniProtKB-KW"/>
</dbReference>
<feature type="transmembrane region" description="Helical" evidence="13">
    <location>
        <begin position="468"/>
        <end position="495"/>
    </location>
</feature>
<dbReference type="Pfam" id="PF07690">
    <property type="entry name" value="MFS_1"/>
    <property type="match status" value="2"/>
</dbReference>
<evidence type="ECO:0000256" key="13">
    <source>
        <dbReference type="SAM" id="Phobius"/>
    </source>
</evidence>
<feature type="transmembrane region" description="Helical" evidence="13">
    <location>
        <begin position="82"/>
        <end position="100"/>
    </location>
</feature>
<feature type="transmembrane region" description="Helical" evidence="13">
    <location>
        <begin position="278"/>
        <end position="296"/>
    </location>
</feature>
<dbReference type="EMBL" id="JAATJU010023200">
    <property type="protein sequence ID" value="KAH0508484.1"/>
    <property type="molecule type" value="Genomic_DNA"/>
</dbReference>
<organism evidence="14 15">
    <name type="scientific">Microtus ochrogaster</name>
    <name type="common">Prairie vole</name>
    <dbReference type="NCBI Taxonomy" id="79684"/>
    <lineage>
        <taxon>Eukaryota</taxon>
        <taxon>Metazoa</taxon>
        <taxon>Chordata</taxon>
        <taxon>Craniata</taxon>
        <taxon>Vertebrata</taxon>
        <taxon>Euteleostomi</taxon>
        <taxon>Mammalia</taxon>
        <taxon>Eutheria</taxon>
        <taxon>Euarchontoglires</taxon>
        <taxon>Glires</taxon>
        <taxon>Rodentia</taxon>
        <taxon>Myomorpha</taxon>
        <taxon>Muroidea</taxon>
        <taxon>Cricetidae</taxon>
        <taxon>Arvicolinae</taxon>
        <taxon>Microtus</taxon>
    </lineage>
</organism>
<evidence type="ECO:0000256" key="3">
    <source>
        <dbReference type="ARBA" id="ARBA00022448"/>
    </source>
</evidence>
<keyword evidence="3" id="KW-0813">Transport</keyword>
<dbReference type="Gene3D" id="1.20.1250.20">
    <property type="entry name" value="MFS general substrate transporter like domains"/>
    <property type="match status" value="7"/>
</dbReference>
<feature type="transmembrane region" description="Helical" evidence="13">
    <location>
        <begin position="1555"/>
        <end position="1577"/>
    </location>
</feature>
<feature type="transmembrane region" description="Helical" evidence="13">
    <location>
        <begin position="1253"/>
        <end position="1279"/>
    </location>
</feature>
<feature type="compositionally biased region" description="Acidic residues" evidence="12">
    <location>
        <begin position="1603"/>
        <end position="1626"/>
    </location>
</feature>
<feature type="transmembrane region" description="Helical" evidence="13">
    <location>
        <begin position="1014"/>
        <end position="1036"/>
    </location>
</feature>
<feature type="region of interest" description="Disordered" evidence="12">
    <location>
        <begin position="208"/>
        <end position="228"/>
    </location>
</feature>
<evidence type="ECO:0000256" key="6">
    <source>
        <dbReference type="ARBA" id="ARBA00022692"/>
    </source>
</evidence>
<feature type="transmembrane region" description="Helical" evidence="13">
    <location>
        <begin position="1074"/>
        <end position="1097"/>
    </location>
</feature>
<evidence type="ECO:0000256" key="9">
    <source>
        <dbReference type="ARBA" id="ARBA00023136"/>
    </source>
</evidence>
<feature type="transmembrane region" description="Helical" evidence="13">
    <location>
        <begin position="328"/>
        <end position="353"/>
    </location>
</feature>
<evidence type="ECO:0000256" key="5">
    <source>
        <dbReference type="ARBA" id="ARBA00022597"/>
    </source>
</evidence>
<evidence type="ECO:0000256" key="7">
    <source>
        <dbReference type="ARBA" id="ARBA00022847"/>
    </source>
</evidence>
<evidence type="ECO:0000256" key="1">
    <source>
        <dbReference type="ARBA" id="ARBA00004424"/>
    </source>
</evidence>
<protein>
    <submittedName>
        <fullName evidence="14">Sodium-dependent glucose transporter 1</fullName>
    </submittedName>
</protein>
<keyword evidence="10" id="KW-0739">Sodium transport</keyword>
<evidence type="ECO:0000256" key="11">
    <source>
        <dbReference type="ARBA" id="ARBA00056378"/>
    </source>
</evidence>
<dbReference type="CDD" id="cd17454">
    <property type="entry name" value="MFS_NaGLT1_MFSD4B"/>
    <property type="match status" value="1"/>
</dbReference>
<sequence length="1676" mass="180974">MESQRFQAKAVGQRLLQAETPGKNGLQAVSSGQGGRALRWFTTVVLNAAFLGMGVGAAVLGPTFPDLARNVNRNISSLSEIFVGRALGYLGGSVVGGVLFDYMNHFLLLGLSNLFTSAGFYLIPFCKTAVLLTAIMSVTSISFGTLDTGGNVLILNLWGDKSAPHMQALHFSFALGAFLSPLLAKLAWGTTASAQNYTEPDFERSALNRSSAEAPAQNGQKAPTSRRSGRTRNVLRWVSTAVLYVAFLGLGMTVAILGPTFPDLAQNVNRNISSLSEIFVGRALGYLGGSVAGGVLFDCMNHFLLLGMAMLATTIGLYLVPFCKRAPLLIAMMSVFGVSFGALDTGANVLILALWGDKGAPHMQALHFSFALGAFLAPLLAKLAWGTTASTQNHTEPDFDPLMLNRSSEASPDALFAVPDDMNLLWTYASIGTYALVVSVFLFGLFCKKRSRQKKSAASGQRVQRAKYHWALLCLLFIFFFFYVGAEVTYGSYVFSFATTHVGMKESEAAGLNSVFWGAFAACRGLAIFFATFLQPGTMIVLSNIGSLASSLFLVLFDKSPLCLWIATAVYGASMATTFPSGVSWLEQYTTLTGKSAAFFVIGGTLGEMAIPAVIGILQGHYPDLPVILHPEPFGTAKLELETDLEFRWAPAPAQLLLQESGAPATHKEREVAAAGRSGGTRRGLLWFTTLVLYAAFVGLGISIAILGPTFPDLARNVNQNISSLSIIFVGRASGFVCGTMIGGALIDYMNHFLLLGVSMLATTVGFYFIPFCKKAVLLVVMMSVFGASVGAVDTGGNVLILALWGDKGAPHMQALHFSFALGAFLAPLLAKLAWGTTASTQNHTEPDFDPLMLNRSSEASPDALFAVPDDMNLLWTYASIGTYALVVSVFLFGLFCKKRSRQKKSTESSQRVRRAKYHWAMLCLLFIFFFFYVGAEITFGSYIFSFATTHVGMKETEAAGLNSVFWGAFSACRGLAIFFATFLQPGTMIVLSNIGSLASSLFLVLFDKSPLCLWIATAVYGASMATTFPSGISWIEQYTTLTGKSAAFFVIGASLGEMAFPAVIGIIERHYPGLPVVLYVCFASAIFTGVLFPVMYKLATLPLRHQAKERKSRERRGAATLELELEFREAGGQRLLRADPGPEKECEAVVSRRKSRAENVLRWFTTVVLCAAFLGLGLSVAILGPTFPDLARNVNQNISSLSFIFVGRASGYLGGSMIGGILFGCINHFLLLGVSLSATTVGLYLTPFCRTAVLLVVMMSVFGISMGILDTGGNVLILDLWGDKGAPHMQALHFSFALGAFLAPLLAKLAWGTTASTQNHTVSAFDPLMLNRSSEATSDSLFAVPDDMNLLWAYASIGTYVLVVSVFLFGLFCKKRSKQEKATISAQEARRAKYHRALLCLLFIFFFFYVGAEVTYGSYVFSFATTHVGMKENEAAGLNSVFWGAFAACRGLAIFFATFLQPGTMIVLCNIGSLASSLFLVLFDKSPLCLWIATAVYGASMAATFPSGISWLEQYTTLTGKSAAFFVVGAALGEMAIPAVIGILQGHYPDLPVVLYTGLGSAIFTGVLFPVMYKLATLPLERQRKGRKSEDQRALLSSSELNDCDEENEEEDAEKWNEMDFEVVETSDPMREPLRDPSRGVLMEPTPEASGQYLSDGYFSVNSSSSLVRHQDKRD</sequence>
<feature type="transmembrane region" description="Helical" evidence="13">
    <location>
        <begin position="918"/>
        <end position="945"/>
    </location>
</feature>
<feature type="transmembrane region" description="Helical" evidence="13">
    <location>
        <begin position="776"/>
        <end position="803"/>
    </location>
</feature>